<accession>A0A182DZ69</accession>
<keyword evidence="2" id="KW-0732">Signal</keyword>
<dbReference type="SUPFAM" id="SSF57302">
    <property type="entry name" value="Snake toxin-like"/>
    <property type="match status" value="1"/>
</dbReference>
<feature type="chain" id="PRO_5043137162" evidence="2">
    <location>
        <begin position="21"/>
        <end position="323"/>
    </location>
</feature>
<feature type="region of interest" description="Disordered" evidence="1">
    <location>
        <begin position="165"/>
        <end position="190"/>
    </location>
</feature>
<feature type="compositionally biased region" description="Basic and acidic residues" evidence="1">
    <location>
        <begin position="77"/>
        <end position="87"/>
    </location>
</feature>
<gene>
    <name evidence="3" type="ORF">NOO_LOCUS978</name>
</gene>
<reference evidence="5" key="1">
    <citation type="submission" date="2016-06" db="UniProtKB">
        <authorList>
            <consortium name="WormBaseParasite"/>
        </authorList>
    </citation>
    <scope>IDENTIFICATION</scope>
</reference>
<dbReference type="InterPro" id="IPR045860">
    <property type="entry name" value="Snake_toxin-like_sf"/>
</dbReference>
<sequence>MILLTAAIVVLLYVAPIVEGETGGTVTGKPTINGKAKLNMEINQKSTASKQTKEMQILRKATDRKSAMSEPVVGGETNRKSTVHDESPEMNGGTNRKSTMPGPVMSGGTNQKSTMHDGSISERTTSHVETNRSIVYEIENRKPIVFLNEGRRPAIHWEESGKPIAHFEEPGKPIMHSDKSEESTEGEGTNEIVGEQRKKMEGKDIEGEEREQDKNMVNTAKNFKQLLCYSGITTLNVQKCSGSSVCYKQITLSGEVLRGCDKTDMEYSLCKGFKMDKCGTDEHLGLVCCCSTDKCNGANNVNYDLRKVTVLMILSIFLIKATV</sequence>
<feature type="signal peptide" evidence="2">
    <location>
        <begin position="1"/>
        <end position="20"/>
    </location>
</feature>
<reference evidence="3 4" key="2">
    <citation type="submission" date="2018-08" db="EMBL/GenBank/DDBJ databases">
        <authorList>
            <person name="Laetsch R D."/>
            <person name="Stevens L."/>
            <person name="Kumar S."/>
            <person name="Blaxter L. M."/>
        </authorList>
    </citation>
    <scope>NUCLEOTIDE SEQUENCE [LARGE SCALE GENOMIC DNA]</scope>
</reference>
<organism evidence="5">
    <name type="scientific">Onchocerca ochengi</name>
    <name type="common">Filarial nematode worm</name>
    <dbReference type="NCBI Taxonomy" id="42157"/>
    <lineage>
        <taxon>Eukaryota</taxon>
        <taxon>Metazoa</taxon>
        <taxon>Ecdysozoa</taxon>
        <taxon>Nematoda</taxon>
        <taxon>Chromadorea</taxon>
        <taxon>Rhabditida</taxon>
        <taxon>Spirurina</taxon>
        <taxon>Spiruromorpha</taxon>
        <taxon>Filarioidea</taxon>
        <taxon>Onchocercidae</taxon>
        <taxon>Onchocerca</taxon>
    </lineage>
</organism>
<feature type="compositionally biased region" description="Basic and acidic residues" evidence="1">
    <location>
        <begin position="165"/>
        <end position="182"/>
    </location>
</feature>
<evidence type="ECO:0000313" key="5">
    <source>
        <dbReference type="WBParaSite" id="nOo.2.0.1.t00978-RA"/>
    </source>
</evidence>
<keyword evidence="4" id="KW-1185">Reference proteome</keyword>
<evidence type="ECO:0000313" key="3">
    <source>
        <dbReference type="EMBL" id="VDK63235.1"/>
    </source>
</evidence>
<evidence type="ECO:0000313" key="4">
    <source>
        <dbReference type="Proteomes" id="UP000271087"/>
    </source>
</evidence>
<name>A0A182DZ69_ONCOC</name>
<dbReference type="Proteomes" id="UP000271087">
    <property type="component" value="Unassembled WGS sequence"/>
</dbReference>
<protein>
    <submittedName>
        <fullName evidence="5">Activin_recp domain-containing protein</fullName>
    </submittedName>
</protein>
<dbReference type="AlphaFoldDB" id="A0A182DZ69"/>
<evidence type="ECO:0000256" key="1">
    <source>
        <dbReference type="SAM" id="MobiDB-lite"/>
    </source>
</evidence>
<proteinExistence type="predicted"/>
<dbReference type="EMBL" id="UYRW01000111">
    <property type="protein sequence ID" value="VDK63235.1"/>
    <property type="molecule type" value="Genomic_DNA"/>
</dbReference>
<dbReference type="WBParaSite" id="nOo.2.0.1.t00978-RA">
    <property type="protein sequence ID" value="nOo.2.0.1.t00978-RA"/>
    <property type="gene ID" value="nOo.2.0.1.g00978"/>
</dbReference>
<feature type="region of interest" description="Disordered" evidence="1">
    <location>
        <begin position="61"/>
        <end position="104"/>
    </location>
</feature>
<evidence type="ECO:0000256" key="2">
    <source>
        <dbReference type="SAM" id="SignalP"/>
    </source>
</evidence>